<evidence type="ECO:0000313" key="2">
    <source>
        <dbReference type="Proteomes" id="UP000321577"/>
    </source>
</evidence>
<dbReference type="InterPro" id="IPR021747">
    <property type="entry name" value="DUF3313"/>
</dbReference>
<proteinExistence type="predicted"/>
<accession>A0A512M7P6</accession>
<keyword evidence="2" id="KW-1185">Reference proteome</keyword>
<comment type="caution">
    <text evidence="1">The sequence shown here is derived from an EMBL/GenBank/DDBJ whole genome shotgun (WGS) entry which is preliminary data.</text>
</comment>
<reference evidence="1 2" key="1">
    <citation type="submission" date="2019-07" db="EMBL/GenBank/DDBJ databases">
        <title>Whole genome shotgun sequence of Brevifollis gellanilyticus NBRC 108608.</title>
        <authorList>
            <person name="Hosoyama A."/>
            <person name="Uohara A."/>
            <person name="Ohji S."/>
            <person name="Ichikawa N."/>
        </authorList>
    </citation>
    <scope>NUCLEOTIDE SEQUENCE [LARGE SCALE GENOMIC DNA]</scope>
    <source>
        <strain evidence="1 2">NBRC 108608</strain>
    </source>
</reference>
<name>A0A512M7P6_9BACT</name>
<dbReference type="EMBL" id="BKAG01000012">
    <property type="protein sequence ID" value="GEP42743.1"/>
    <property type="molecule type" value="Genomic_DNA"/>
</dbReference>
<gene>
    <name evidence="1" type="ORF">BGE01nite_20340</name>
</gene>
<organism evidence="1 2">
    <name type="scientific">Brevifollis gellanilyticus</name>
    <dbReference type="NCBI Taxonomy" id="748831"/>
    <lineage>
        <taxon>Bacteria</taxon>
        <taxon>Pseudomonadati</taxon>
        <taxon>Verrucomicrobiota</taxon>
        <taxon>Verrucomicrobiia</taxon>
        <taxon>Verrucomicrobiales</taxon>
        <taxon>Verrucomicrobiaceae</taxon>
    </lineage>
</organism>
<evidence type="ECO:0000313" key="1">
    <source>
        <dbReference type="EMBL" id="GEP42743.1"/>
    </source>
</evidence>
<protein>
    <submittedName>
        <fullName evidence="1">Uncharacterized protein</fullName>
    </submittedName>
</protein>
<dbReference type="Proteomes" id="UP000321577">
    <property type="component" value="Unassembled WGS sequence"/>
</dbReference>
<dbReference type="RefSeq" id="WP_170266711.1">
    <property type="nucleotide sequence ID" value="NZ_BKAG01000012.1"/>
</dbReference>
<sequence length="244" mass="27598">MALVLLTSCGTTNRLLKAKPAKLSAFFEQPEKAMDTRKQLPFHKLWMTTDKELEAGVIKKTKLYVAPVTLQYLRPIQKPLVKKEVQWGSIERRENEMALRLRNEFAKAFLRSPQSRYSIEQKPGPDTVTLELAIVELNPTSPKGNAVKTALKFVVGPVAGLGGYFTKGNMAIEGKVRDSKSGGLFLQFADNEADKMTFYSLRDFKPYGHATQAMLKWSEQFELMTRTQPGQKIKDTSFITLMPY</sequence>
<dbReference type="AlphaFoldDB" id="A0A512M7P6"/>
<dbReference type="Pfam" id="PF11769">
    <property type="entry name" value="DUF3313"/>
    <property type="match status" value="1"/>
</dbReference>